<proteinExistence type="inferred from homology"/>
<dbReference type="CDD" id="cd05311">
    <property type="entry name" value="NAD_bind_2_malic_enz"/>
    <property type="match status" value="1"/>
</dbReference>
<dbReference type="InterPro" id="IPR036291">
    <property type="entry name" value="NAD(P)-bd_dom_sf"/>
</dbReference>
<dbReference type="SUPFAM" id="SSF53223">
    <property type="entry name" value="Aminoacid dehydrogenase-like, N-terminal domain"/>
    <property type="match status" value="1"/>
</dbReference>
<dbReference type="InterPro" id="IPR012302">
    <property type="entry name" value="Malic_NAD-bd"/>
</dbReference>
<name>A0A7C4D6E7_STAMA</name>
<dbReference type="InterPro" id="IPR051674">
    <property type="entry name" value="Malate_Decarboxylase"/>
</dbReference>
<keyword evidence="2" id="KW-0560">Oxidoreductase</keyword>
<evidence type="ECO:0000313" key="6">
    <source>
        <dbReference type="EMBL" id="HGU64706.1"/>
    </source>
</evidence>
<accession>A0A7C4D6E7</accession>
<dbReference type="Gene3D" id="3.40.50.10380">
    <property type="entry name" value="Malic enzyme, N-terminal domain"/>
    <property type="match status" value="1"/>
</dbReference>
<comment type="similarity">
    <text evidence="1">Belongs to the malic enzymes family.</text>
</comment>
<dbReference type="Pfam" id="PF03949">
    <property type="entry name" value="Malic_M"/>
    <property type="match status" value="1"/>
</dbReference>
<gene>
    <name evidence="6" type="ORF">ENT92_00620</name>
    <name evidence="5" type="ORF">ENU14_00980</name>
</gene>
<dbReference type="PANTHER" id="PTHR43237">
    <property type="entry name" value="NADP-DEPENDENT MALIC ENZYME"/>
    <property type="match status" value="1"/>
</dbReference>
<dbReference type="GO" id="GO:0051287">
    <property type="term" value="F:NAD binding"/>
    <property type="evidence" value="ECO:0007669"/>
    <property type="project" value="InterPro"/>
</dbReference>
<evidence type="ECO:0000259" key="3">
    <source>
        <dbReference type="SMART" id="SM00919"/>
    </source>
</evidence>
<dbReference type="SUPFAM" id="SSF51735">
    <property type="entry name" value="NAD(P)-binding Rossmann-fold domains"/>
    <property type="match status" value="1"/>
</dbReference>
<reference evidence="5" key="1">
    <citation type="journal article" date="2020" name="mSystems">
        <title>Genome- and Community-Level Interaction Insights into Carbon Utilization and Element Cycling Functions of Hydrothermarchaeota in Hydrothermal Sediment.</title>
        <authorList>
            <person name="Zhou Z."/>
            <person name="Liu Y."/>
            <person name="Xu W."/>
            <person name="Pan J."/>
            <person name="Luo Z.H."/>
            <person name="Li M."/>
        </authorList>
    </citation>
    <scope>NUCLEOTIDE SEQUENCE [LARGE SCALE GENOMIC DNA]</scope>
    <source>
        <strain evidence="6">SpSt-622</strain>
        <strain evidence="5">SpSt-642</strain>
    </source>
</reference>
<evidence type="ECO:0000259" key="4">
    <source>
        <dbReference type="SMART" id="SM01274"/>
    </source>
</evidence>
<feature type="domain" description="Malic enzyme NAD-binding" evidence="3">
    <location>
        <begin position="170"/>
        <end position="403"/>
    </location>
</feature>
<evidence type="ECO:0000256" key="2">
    <source>
        <dbReference type="ARBA" id="ARBA00023002"/>
    </source>
</evidence>
<dbReference type="InterPro" id="IPR037062">
    <property type="entry name" value="Malic_N_dom_sf"/>
</dbReference>
<dbReference type="EMBL" id="DTBJ01000013">
    <property type="protein sequence ID" value="HGM58155.1"/>
    <property type="molecule type" value="Genomic_DNA"/>
</dbReference>
<comment type="caution">
    <text evidence="5">The sequence shown here is derived from an EMBL/GenBank/DDBJ whole genome shotgun (WGS) entry which is preliminary data.</text>
</comment>
<dbReference type="InterPro" id="IPR012301">
    <property type="entry name" value="Malic_N_dom"/>
</dbReference>
<evidence type="ECO:0000313" key="5">
    <source>
        <dbReference type="EMBL" id="HGM58155.1"/>
    </source>
</evidence>
<dbReference type="PANTHER" id="PTHR43237:SF4">
    <property type="entry name" value="NADP-DEPENDENT MALIC ENZYME"/>
    <property type="match status" value="1"/>
</dbReference>
<dbReference type="InterPro" id="IPR001891">
    <property type="entry name" value="Malic_OxRdtase"/>
</dbReference>
<dbReference type="AlphaFoldDB" id="A0A7C4D6E7"/>
<dbReference type="SMART" id="SM00919">
    <property type="entry name" value="Malic_M"/>
    <property type="match status" value="1"/>
</dbReference>
<dbReference type="PIRSF" id="PIRSF000106">
    <property type="entry name" value="ME"/>
    <property type="match status" value="1"/>
</dbReference>
<sequence length="450" mass="50182">MTKSSEKKTIDWFSISNELHFKYQGKIEIMPKVPVMKLQDFSIWYTPGVAGPCKIIKEKGKDLSFEYTCRWNYAAVISDGTRVLGLGDIGPEAGLPVMEGKALLFKYLGGVDAIPLVVNAKDPDKFIEVVKIIEPSFGAINLEDIESPKCFYILEKLNEILDIPVWHDDQQGTALVTLAGLINALKIVGKKLDHVKIAFIGAGAANISAIKYITLAGGRMKNYIVVDSKGILHPGREDIKELEKENPWKYRIALETNIEGRTGGIPEALKDADVVIAASRPGPGVIKKEWIKLMADDPIVFAEANPIPEIWPWEAKEAGARIVATGRSDFPNQINNSLGFPAVFRGVLTVRARKMTDSMFLAAGYAIARFAEKKGIHEDYIVPTMEETEMFVEEAVAVAEKAMEEGVARRKLTRSELEHEIRELIYRPRRYMDIAISNKLIEILPPYPKE</sequence>
<feature type="domain" description="Malic enzyme N-terminal" evidence="4">
    <location>
        <begin position="24"/>
        <end position="158"/>
    </location>
</feature>
<protein>
    <submittedName>
        <fullName evidence="5">NADP-dependent malic enzyme</fullName>
    </submittedName>
</protein>
<dbReference type="EMBL" id="DTAN01000026">
    <property type="protein sequence ID" value="HGU64706.1"/>
    <property type="molecule type" value="Genomic_DNA"/>
</dbReference>
<dbReference type="GO" id="GO:0016616">
    <property type="term" value="F:oxidoreductase activity, acting on the CH-OH group of donors, NAD or NADP as acceptor"/>
    <property type="evidence" value="ECO:0007669"/>
    <property type="project" value="InterPro"/>
</dbReference>
<dbReference type="Pfam" id="PF00390">
    <property type="entry name" value="malic"/>
    <property type="match status" value="1"/>
</dbReference>
<dbReference type="Gene3D" id="3.40.50.720">
    <property type="entry name" value="NAD(P)-binding Rossmann-like Domain"/>
    <property type="match status" value="1"/>
</dbReference>
<dbReference type="GO" id="GO:0004470">
    <property type="term" value="F:malic enzyme activity"/>
    <property type="evidence" value="ECO:0007669"/>
    <property type="project" value="InterPro"/>
</dbReference>
<organism evidence="5">
    <name type="scientific">Staphylothermus marinus</name>
    <dbReference type="NCBI Taxonomy" id="2280"/>
    <lineage>
        <taxon>Archaea</taxon>
        <taxon>Thermoproteota</taxon>
        <taxon>Thermoprotei</taxon>
        <taxon>Desulfurococcales</taxon>
        <taxon>Desulfurococcaceae</taxon>
        <taxon>Staphylothermus</taxon>
    </lineage>
</organism>
<dbReference type="SMART" id="SM01274">
    <property type="entry name" value="malic"/>
    <property type="match status" value="1"/>
</dbReference>
<dbReference type="InterPro" id="IPR045213">
    <property type="entry name" value="Malic_NAD-bd_bact_type"/>
</dbReference>
<dbReference type="InterPro" id="IPR046346">
    <property type="entry name" value="Aminoacid_DH-like_N_sf"/>
</dbReference>
<evidence type="ECO:0000256" key="1">
    <source>
        <dbReference type="ARBA" id="ARBA00008785"/>
    </source>
</evidence>